<reference evidence="4 5" key="1">
    <citation type="submission" date="2016-10" db="EMBL/GenBank/DDBJ databases">
        <authorList>
            <person name="de Groot N.N."/>
        </authorList>
    </citation>
    <scope>NUCLEOTIDE SEQUENCE [LARGE SCALE GENOMIC DNA]</scope>
    <source>
        <strain evidence="4 5">CGMCC 4.5598</strain>
    </source>
</reference>
<dbReference type="Proteomes" id="UP000199361">
    <property type="component" value="Unassembled WGS sequence"/>
</dbReference>
<dbReference type="GO" id="GO:0016818">
    <property type="term" value="F:hydrolase activity, acting on acid anhydrides, in phosphorus-containing anhydrides"/>
    <property type="evidence" value="ECO:0007669"/>
    <property type="project" value="InterPro"/>
</dbReference>
<keyword evidence="5" id="KW-1185">Reference proteome</keyword>
<evidence type="ECO:0000256" key="2">
    <source>
        <dbReference type="ARBA" id="ARBA00022801"/>
    </source>
</evidence>
<evidence type="ECO:0000256" key="1">
    <source>
        <dbReference type="ARBA" id="ARBA00022723"/>
    </source>
</evidence>
<evidence type="ECO:0000259" key="3">
    <source>
        <dbReference type="Pfam" id="PF08797"/>
    </source>
</evidence>
<dbReference type="Pfam" id="PF08797">
    <property type="entry name" value="HIRAN"/>
    <property type="match status" value="1"/>
</dbReference>
<gene>
    <name evidence="4" type="ORF">SAMN05421811_102471</name>
</gene>
<keyword evidence="1" id="KW-0479">Metal-binding</keyword>
<keyword evidence="2" id="KW-0378">Hydrolase</keyword>
<accession>A0A1I0CWR9</accession>
<dbReference type="GO" id="GO:0003676">
    <property type="term" value="F:nucleic acid binding"/>
    <property type="evidence" value="ECO:0007669"/>
    <property type="project" value="InterPro"/>
</dbReference>
<sequence length="253" mass="27865">MASSAQSSPSCTHEAVSSPRLVVAQQDPVSREIMPVGILESADGGFTFSYFRRVMDIGGFRPIFGFEDLERRYTSSTLFPMFSQRLMNPKRPDYDSYLTVLGLSKGAPPLRVLGRSGGRRAGDSIFLVPEPHVAADGSTSTDFFVHGVRYKSGAEERIAALVEDDELALRPEPANPVNPRALLVTRDGGELGYVPNLLLDYVHQVRDAGAMTLRVAQVNGSDTPLNLRMRVRLEGRVPSRYAPFRGEEWATFS</sequence>
<proteinExistence type="predicted"/>
<dbReference type="GO" id="GO:0008270">
    <property type="term" value="F:zinc ion binding"/>
    <property type="evidence" value="ECO:0007669"/>
    <property type="project" value="InterPro"/>
</dbReference>
<dbReference type="AlphaFoldDB" id="A0A1I0CWR9"/>
<dbReference type="EMBL" id="FOHX01000002">
    <property type="protein sequence ID" value="SET23768.1"/>
    <property type="molecule type" value="Genomic_DNA"/>
</dbReference>
<dbReference type="STRING" id="568860.SAMN05421811_102471"/>
<name>A0A1I0CWR9_9ACTN</name>
<organism evidence="4 5">
    <name type="scientific">Nonomuraea wenchangensis</name>
    <dbReference type="NCBI Taxonomy" id="568860"/>
    <lineage>
        <taxon>Bacteria</taxon>
        <taxon>Bacillati</taxon>
        <taxon>Actinomycetota</taxon>
        <taxon>Actinomycetes</taxon>
        <taxon>Streptosporangiales</taxon>
        <taxon>Streptosporangiaceae</taxon>
        <taxon>Nonomuraea</taxon>
    </lineage>
</organism>
<evidence type="ECO:0000313" key="5">
    <source>
        <dbReference type="Proteomes" id="UP000199361"/>
    </source>
</evidence>
<feature type="domain" description="HIRAN" evidence="3">
    <location>
        <begin position="140"/>
        <end position="223"/>
    </location>
</feature>
<dbReference type="Gene3D" id="3.30.70.2330">
    <property type="match status" value="1"/>
</dbReference>
<dbReference type="InterPro" id="IPR014905">
    <property type="entry name" value="HIRAN"/>
</dbReference>
<protein>
    <recommendedName>
        <fullName evidence="3">HIRAN domain-containing protein</fullName>
    </recommendedName>
</protein>
<evidence type="ECO:0000313" key="4">
    <source>
        <dbReference type="EMBL" id="SET23768.1"/>
    </source>
</evidence>